<dbReference type="RefSeq" id="WP_367974251.1">
    <property type="nucleotide sequence ID" value="NZ_JBFPEQ010000001.1"/>
</dbReference>
<gene>
    <name evidence="3" type="ORF">AB3K24_05795</name>
</gene>
<comment type="caution">
    <text evidence="3">The sequence shown here is derived from an EMBL/GenBank/DDBJ whole genome shotgun (WGS) entry which is preliminary data.</text>
</comment>
<keyword evidence="3" id="KW-0269">Exonuclease</keyword>
<dbReference type="CDD" id="cd00840">
    <property type="entry name" value="MPP_Mre11_N"/>
    <property type="match status" value="1"/>
</dbReference>
<evidence type="ECO:0000313" key="4">
    <source>
        <dbReference type="Proteomes" id="UP001556617"/>
    </source>
</evidence>
<evidence type="ECO:0000313" key="3">
    <source>
        <dbReference type="EMBL" id="MEX0380861.1"/>
    </source>
</evidence>
<name>A0ABV3S3E7_9LACO</name>
<reference evidence="3 4" key="1">
    <citation type="submission" date="2024-07" db="EMBL/GenBank/DDBJ databases">
        <authorList>
            <person name="Yun M."/>
        </authorList>
    </citation>
    <scope>NUCLEOTIDE SEQUENCE [LARGE SCALE GENOMIC DNA]</scope>
    <source>
        <strain evidence="3 4">MS01</strain>
    </source>
</reference>
<keyword evidence="1" id="KW-0378">Hydrolase</keyword>
<evidence type="ECO:0000256" key="1">
    <source>
        <dbReference type="ARBA" id="ARBA00022801"/>
    </source>
</evidence>
<proteinExistence type="predicted"/>
<dbReference type="Gene3D" id="3.60.21.10">
    <property type="match status" value="1"/>
</dbReference>
<dbReference type="InterPro" id="IPR029052">
    <property type="entry name" value="Metallo-depent_PP-like"/>
</dbReference>
<keyword evidence="3" id="KW-0540">Nuclease</keyword>
<feature type="domain" description="Calcineurin-like phosphoesterase" evidence="2">
    <location>
        <begin position="1"/>
        <end position="198"/>
    </location>
</feature>
<dbReference type="InterPro" id="IPR004843">
    <property type="entry name" value="Calcineurin-like_PHP"/>
</dbReference>
<dbReference type="PANTHER" id="PTHR30337:SF7">
    <property type="entry name" value="PHOSPHOESTERASE"/>
    <property type="match status" value="1"/>
</dbReference>
<dbReference type="PANTHER" id="PTHR30337">
    <property type="entry name" value="COMPONENT OF ATP-DEPENDENT DSDNA EXONUCLEASE"/>
    <property type="match status" value="1"/>
</dbReference>
<dbReference type="EMBL" id="JBFPER010000001">
    <property type="protein sequence ID" value="MEX0380861.1"/>
    <property type="molecule type" value="Genomic_DNA"/>
</dbReference>
<dbReference type="PIRSF" id="PIRSF033091">
    <property type="entry name" value="Pesterase_YhaO"/>
    <property type="match status" value="1"/>
</dbReference>
<dbReference type="GO" id="GO:0004527">
    <property type="term" value="F:exonuclease activity"/>
    <property type="evidence" value="ECO:0007669"/>
    <property type="project" value="UniProtKB-KW"/>
</dbReference>
<dbReference type="Pfam" id="PF00149">
    <property type="entry name" value="Metallophos"/>
    <property type="match status" value="1"/>
</dbReference>
<organism evidence="3 4">
    <name type="scientific">Leuconostoc aquikimchii</name>
    <dbReference type="NCBI Taxonomy" id="3236804"/>
    <lineage>
        <taxon>Bacteria</taxon>
        <taxon>Bacillati</taxon>
        <taxon>Bacillota</taxon>
        <taxon>Bacilli</taxon>
        <taxon>Lactobacillales</taxon>
        <taxon>Lactobacillaceae</taxon>
        <taxon>Leuconostoc</taxon>
    </lineage>
</organism>
<dbReference type="Proteomes" id="UP001556617">
    <property type="component" value="Unassembled WGS sequence"/>
</dbReference>
<sequence>MKFIHAADIHLGNPFIGLDQTLPNRLKKIVHQSTITAFTDLISSAITEEVDFLVLPGDLYSATKNSPQIQNIVSHQFERLNVVGIPVYLSFGNHDFEADKQSHLPWPKNVHVFGQKVETKYLTLDTGEKIALTGFSYQTQRQPKKVIDDFPIKSQLADYHIGLYHGSPGIDGEPYAPFSVSDMLKKNYDYWALGHIHIRQTLNNQPFIGYSGVLQGLNRKETGAKGYYLVKSSNHLLIPTFHEVSPIIWEELILPAVKDELDLTNQILHDIPKKTTFLSIKITSKIDEILSQQLASGTTLEKVREKSPENLWLINLTTTHDMSTLLAADNIDQKYWSESLETVFSDFVISDYVSNEAPTFVREYFMGDEGKSVLRDKMQQLIQSRKA</sequence>
<dbReference type="SUPFAM" id="SSF56300">
    <property type="entry name" value="Metallo-dependent phosphatases"/>
    <property type="match status" value="1"/>
</dbReference>
<keyword evidence="4" id="KW-1185">Reference proteome</keyword>
<protein>
    <submittedName>
        <fullName evidence="3">Exonuclease SbcCD subunit D</fullName>
    </submittedName>
</protein>
<evidence type="ECO:0000259" key="2">
    <source>
        <dbReference type="Pfam" id="PF00149"/>
    </source>
</evidence>
<accession>A0ABV3S3E7</accession>
<dbReference type="InterPro" id="IPR050535">
    <property type="entry name" value="DNA_Repair-Maintenance_Comp"/>
</dbReference>
<dbReference type="InterPro" id="IPR041796">
    <property type="entry name" value="Mre11_N"/>
</dbReference>
<dbReference type="InterPro" id="IPR014576">
    <property type="entry name" value="Pesterase_YhaO"/>
</dbReference>